<dbReference type="InterPro" id="IPR017900">
    <property type="entry name" value="4Fe4S_Fe_S_CS"/>
</dbReference>
<organism evidence="2">
    <name type="scientific">hydrothermal vent metagenome</name>
    <dbReference type="NCBI Taxonomy" id="652676"/>
    <lineage>
        <taxon>unclassified sequences</taxon>
        <taxon>metagenomes</taxon>
        <taxon>ecological metagenomes</taxon>
    </lineage>
</organism>
<gene>
    <name evidence="2" type="ORF">MNBD_NITROSPINAE03-906</name>
</gene>
<feature type="domain" description="4Fe-4S ferredoxin-type" evidence="1">
    <location>
        <begin position="177"/>
        <end position="196"/>
    </location>
</feature>
<reference evidence="2" key="1">
    <citation type="submission" date="2018-06" db="EMBL/GenBank/DDBJ databases">
        <authorList>
            <person name="Zhirakovskaya E."/>
        </authorList>
    </citation>
    <scope>NUCLEOTIDE SEQUENCE</scope>
</reference>
<sequence length="216" mass="23841">MYNITMTDDNRPMNRRGLFREGFNFLGRVAGEFASAVNAGEEDDDKGHWNPLEPKRGLLRPPGAIEEAYFLSLCDKCDECIKACPEDILFRAPESLGRAAGTPMFRPSVKPCFLCDEFYCIKACDRSALKMPPRVKDLSMGVARLDSSKCLAHEGKNCNYCIVFCPLSGDAIIEAGGWPLIIADECVGCGQCEYHCLNDTGRRAITTLAPVVQEES</sequence>
<dbReference type="Gene3D" id="3.30.70.20">
    <property type="match status" value="1"/>
</dbReference>
<feature type="domain" description="4Fe-4S ferredoxin-type" evidence="1">
    <location>
        <begin position="65"/>
        <end position="94"/>
    </location>
</feature>
<protein>
    <recommendedName>
        <fullName evidence="1">4Fe-4S ferredoxin-type domain-containing protein</fullName>
    </recommendedName>
</protein>
<dbReference type="SUPFAM" id="SSF54862">
    <property type="entry name" value="4Fe-4S ferredoxins"/>
    <property type="match status" value="1"/>
</dbReference>
<evidence type="ECO:0000313" key="2">
    <source>
        <dbReference type="EMBL" id="VAX24124.1"/>
    </source>
</evidence>
<dbReference type="EMBL" id="UOGB01000287">
    <property type="protein sequence ID" value="VAX24124.1"/>
    <property type="molecule type" value="Genomic_DNA"/>
</dbReference>
<dbReference type="AlphaFoldDB" id="A0A3B1CJI1"/>
<dbReference type="InterPro" id="IPR017896">
    <property type="entry name" value="4Fe4S_Fe-S-bd"/>
</dbReference>
<dbReference type="PROSITE" id="PS51379">
    <property type="entry name" value="4FE4S_FER_2"/>
    <property type="match status" value="2"/>
</dbReference>
<accession>A0A3B1CJI1</accession>
<dbReference type="PROSITE" id="PS00198">
    <property type="entry name" value="4FE4S_FER_1"/>
    <property type="match status" value="1"/>
</dbReference>
<evidence type="ECO:0000259" key="1">
    <source>
        <dbReference type="PROSITE" id="PS51379"/>
    </source>
</evidence>
<name>A0A3B1CJI1_9ZZZZ</name>
<proteinExistence type="predicted"/>